<evidence type="ECO:0000256" key="3">
    <source>
        <dbReference type="ARBA" id="ARBA00022679"/>
    </source>
</evidence>
<evidence type="ECO:0000256" key="8">
    <source>
        <dbReference type="ARBA" id="ARBA00048679"/>
    </source>
</evidence>
<dbReference type="EC" id="2.7.11.1" evidence="1"/>
<evidence type="ECO:0000259" key="10">
    <source>
        <dbReference type="PROSITE" id="PS50011"/>
    </source>
</evidence>
<comment type="caution">
    <text evidence="11">The sequence shown here is derived from an EMBL/GenBank/DDBJ whole genome shotgun (WGS) entry which is preliminary data.</text>
</comment>
<dbReference type="PROSITE" id="PS50011">
    <property type="entry name" value="PROTEIN_KINASE_DOM"/>
    <property type="match status" value="1"/>
</dbReference>
<name>A0ABR2HMF4_9EUKA</name>
<feature type="compositionally biased region" description="Basic and acidic residues" evidence="9">
    <location>
        <begin position="492"/>
        <end position="501"/>
    </location>
</feature>
<feature type="compositionally biased region" description="Polar residues" evidence="9">
    <location>
        <begin position="508"/>
        <end position="526"/>
    </location>
</feature>
<keyword evidence="3" id="KW-0808">Transferase</keyword>
<dbReference type="InterPro" id="IPR011009">
    <property type="entry name" value="Kinase-like_dom_sf"/>
</dbReference>
<dbReference type="Gene3D" id="3.30.200.20">
    <property type="entry name" value="Phosphorylase Kinase, domain 1"/>
    <property type="match status" value="1"/>
</dbReference>
<dbReference type="EMBL" id="JAPFFF010000026">
    <property type="protein sequence ID" value="KAK8849245.1"/>
    <property type="molecule type" value="Genomic_DNA"/>
</dbReference>
<feature type="region of interest" description="Disordered" evidence="9">
    <location>
        <begin position="478"/>
        <end position="550"/>
    </location>
</feature>
<dbReference type="InterPro" id="IPR000719">
    <property type="entry name" value="Prot_kinase_dom"/>
</dbReference>
<feature type="compositionally biased region" description="Polar residues" evidence="9">
    <location>
        <begin position="287"/>
        <end position="302"/>
    </location>
</feature>
<feature type="region of interest" description="Disordered" evidence="9">
    <location>
        <begin position="215"/>
        <end position="319"/>
    </location>
</feature>
<reference evidence="11 12" key="1">
    <citation type="submission" date="2024-04" db="EMBL/GenBank/DDBJ databases">
        <title>Tritrichomonas musculus Genome.</title>
        <authorList>
            <person name="Alves-Ferreira E."/>
            <person name="Grigg M."/>
            <person name="Lorenzi H."/>
            <person name="Galac M."/>
        </authorList>
    </citation>
    <scope>NUCLEOTIDE SEQUENCE [LARGE SCALE GENOMIC DNA]</scope>
    <source>
        <strain evidence="11 12">EAF2021</strain>
    </source>
</reference>
<keyword evidence="6" id="KW-0067">ATP-binding</keyword>
<accession>A0ABR2HMF4</accession>
<keyword evidence="2" id="KW-0723">Serine/threonine-protein kinase</keyword>
<dbReference type="PANTHER" id="PTHR24356">
    <property type="entry name" value="SERINE/THREONINE-PROTEIN KINASE"/>
    <property type="match status" value="1"/>
</dbReference>
<feature type="compositionally biased region" description="Basic residues" evidence="9">
    <location>
        <begin position="221"/>
        <end position="230"/>
    </location>
</feature>
<comment type="catalytic activity">
    <reaction evidence="8">
        <text>L-seryl-[protein] + ATP = O-phospho-L-seryl-[protein] + ADP + H(+)</text>
        <dbReference type="Rhea" id="RHEA:17989"/>
        <dbReference type="Rhea" id="RHEA-COMP:9863"/>
        <dbReference type="Rhea" id="RHEA-COMP:11604"/>
        <dbReference type="ChEBI" id="CHEBI:15378"/>
        <dbReference type="ChEBI" id="CHEBI:29999"/>
        <dbReference type="ChEBI" id="CHEBI:30616"/>
        <dbReference type="ChEBI" id="CHEBI:83421"/>
        <dbReference type="ChEBI" id="CHEBI:456216"/>
        <dbReference type="EC" id="2.7.11.1"/>
    </reaction>
</comment>
<proteinExistence type="predicted"/>
<dbReference type="GO" id="GO:0016301">
    <property type="term" value="F:kinase activity"/>
    <property type="evidence" value="ECO:0007669"/>
    <property type="project" value="UniProtKB-KW"/>
</dbReference>
<evidence type="ECO:0000256" key="6">
    <source>
        <dbReference type="ARBA" id="ARBA00022840"/>
    </source>
</evidence>
<evidence type="ECO:0000256" key="4">
    <source>
        <dbReference type="ARBA" id="ARBA00022741"/>
    </source>
</evidence>
<keyword evidence="4" id="KW-0547">Nucleotide-binding</keyword>
<organism evidence="11 12">
    <name type="scientific">Tritrichomonas musculus</name>
    <dbReference type="NCBI Taxonomy" id="1915356"/>
    <lineage>
        <taxon>Eukaryota</taxon>
        <taxon>Metamonada</taxon>
        <taxon>Parabasalia</taxon>
        <taxon>Tritrichomonadida</taxon>
        <taxon>Tritrichomonadidae</taxon>
        <taxon>Tritrichomonas</taxon>
    </lineage>
</organism>
<gene>
    <name evidence="11" type="ORF">M9Y10_018612</name>
</gene>
<dbReference type="SUPFAM" id="SSF56112">
    <property type="entry name" value="Protein kinase-like (PK-like)"/>
    <property type="match status" value="1"/>
</dbReference>
<dbReference type="Proteomes" id="UP001470230">
    <property type="component" value="Unassembled WGS sequence"/>
</dbReference>
<dbReference type="InterPro" id="IPR050236">
    <property type="entry name" value="Ser_Thr_kinase_AGC"/>
</dbReference>
<keyword evidence="5 11" id="KW-0418">Kinase</keyword>
<sequence length="716" mass="80874">MSYSPTFLADFQLARPASNTPGMKNKKLENQYNFIQSAYNRVFLSLKSQHTIFIALLEMVQQLNSEDSEGDKNEKDKETLSKFKKILHVILKSSYGNLFQINFAAADLIEEILNPPTEEQNISSNHLSAQIESLGYKILSACLAIKRLVSILSFTNYISTQLRYSKTEKIQDINNFNNSQNYNNDPELIEAEDDYQFDTFDSGARVSSLGEKRGIPLIGYQRHKKSHHSKEKGGNQNNTKNLRNSNHGNDPKETSNTTNTNDQISTEIAKTENPENGSKSETKTDETNQVDVNHNKNPNDQISTENSTNEESPENDKNDHIYDNIFHMVDDSTIPDSDVTDYEEDGYYSEYYYDSDDEYDKPPTVICRICEKEVPLSMIEEHSKSCVNAYESSRTMKSANDRMRKLQAFAQQTVLHVEWPCNEDYAKTVVIPVLHVVALLDRAISIDLNSNGASEELDLIGNFLNAISIVKPQISSPVSFNESKPIPPSISKNDRNNDQKKKPSSSSITPTVHFTDIKSNPNNTLLKRNRSATVTPSSSTSTPTDHSKITSITSPDLVMQGSDYQGAITILSRARGLVNEKATAAISLSHAIDVYKQTTYLDPNDVSAFIRKEVTIADFSFIRRISSGAYAKVYLTRKTQTGDLSATKVIHRDSLRQKNDLQRVMVEKNILSLISNPFMIRFCMLNLKKKKKKKAIQNKNNKNKSNNLENYFQSFV</sequence>
<evidence type="ECO:0000256" key="1">
    <source>
        <dbReference type="ARBA" id="ARBA00012513"/>
    </source>
</evidence>
<dbReference type="PANTHER" id="PTHR24356:SF1">
    <property type="entry name" value="SERINE_THREONINE-PROTEIN KINASE GREATWALL"/>
    <property type="match status" value="1"/>
</dbReference>
<evidence type="ECO:0000313" key="12">
    <source>
        <dbReference type="Proteomes" id="UP001470230"/>
    </source>
</evidence>
<feature type="domain" description="Protein kinase" evidence="10">
    <location>
        <begin position="619"/>
        <end position="716"/>
    </location>
</feature>
<evidence type="ECO:0000256" key="2">
    <source>
        <dbReference type="ARBA" id="ARBA00022527"/>
    </source>
</evidence>
<feature type="compositionally biased region" description="Basic and acidic residues" evidence="9">
    <location>
        <begin position="269"/>
        <end position="286"/>
    </location>
</feature>
<evidence type="ECO:0000256" key="5">
    <source>
        <dbReference type="ARBA" id="ARBA00022777"/>
    </source>
</evidence>
<keyword evidence="12" id="KW-1185">Reference proteome</keyword>
<feature type="compositionally biased region" description="Low complexity" evidence="9">
    <location>
        <begin position="531"/>
        <end position="544"/>
    </location>
</feature>
<feature type="compositionally biased region" description="Polar residues" evidence="9">
    <location>
        <begin position="234"/>
        <end position="268"/>
    </location>
</feature>
<evidence type="ECO:0000256" key="9">
    <source>
        <dbReference type="SAM" id="MobiDB-lite"/>
    </source>
</evidence>
<comment type="catalytic activity">
    <reaction evidence="7">
        <text>L-threonyl-[protein] + ATP = O-phospho-L-threonyl-[protein] + ADP + H(+)</text>
        <dbReference type="Rhea" id="RHEA:46608"/>
        <dbReference type="Rhea" id="RHEA-COMP:11060"/>
        <dbReference type="Rhea" id="RHEA-COMP:11605"/>
        <dbReference type="ChEBI" id="CHEBI:15378"/>
        <dbReference type="ChEBI" id="CHEBI:30013"/>
        <dbReference type="ChEBI" id="CHEBI:30616"/>
        <dbReference type="ChEBI" id="CHEBI:61977"/>
        <dbReference type="ChEBI" id="CHEBI:456216"/>
        <dbReference type="EC" id="2.7.11.1"/>
    </reaction>
</comment>
<protein>
    <recommendedName>
        <fullName evidence="1">non-specific serine/threonine protein kinase</fullName>
        <ecNumber evidence="1">2.7.11.1</ecNumber>
    </recommendedName>
</protein>
<evidence type="ECO:0000256" key="7">
    <source>
        <dbReference type="ARBA" id="ARBA00047899"/>
    </source>
</evidence>
<evidence type="ECO:0000313" key="11">
    <source>
        <dbReference type="EMBL" id="KAK8849245.1"/>
    </source>
</evidence>